<dbReference type="RefSeq" id="WP_072848039.1">
    <property type="nucleotide sequence ID" value="NZ_FRAH01000003.1"/>
</dbReference>
<name>A0A1M6KHJ2_9FIRM</name>
<dbReference type="AlphaFoldDB" id="A0A1M6KHJ2"/>
<feature type="chain" id="PRO_5012115971" evidence="1">
    <location>
        <begin position="24"/>
        <end position="143"/>
    </location>
</feature>
<gene>
    <name evidence="2" type="ORF">SAMN02745138_00162</name>
</gene>
<protein>
    <submittedName>
        <fullName evidence="2">Uncharacterized protein</fullName>
    </submittedName>
</protein>
<dbReference type="OrthoDB" id="2086296at2"/>
<sequence length="143" mass="15335">MKKRLFGLVLAGLLCFSPVSAFAAEVTPITVSSGIDLYQEETESTFDSSRTIYGEAKPNTKVSVSVNCKDANGDMSVVSAQEVTVGSMGIFAATVGLEMGYNYVTLTADKAGYDEASYTVVIKRLPNQLKKDLQNMIALPGLY</sequence>
<dbReference type="EMBL" id="FRAH01000003">
    <property type="protein sequence ID" value="SHJ58352.1"/>
    <property type="molecule type" value="Genomic_DNA"/>
</dbReference>
<keyword evidence="1" id="KW-0732">Signal</keyword>
<evidence type="ECO:0000313" key="2">
    <source>
        <dbReference type="EMBL" id="SHJ58352.1"/>
    </source>
</evidence>
<accession>A0A1M6KHJ2</accession>
<evidence type="ECO:0000313" key="3">
    <source>
        <dbReference type="Proteomes" id="UP000183975"/>
    </source>
</evidence>
<reference evidence="2 3" key="1">
    <citation type="submission" date="2016-11" db="EMBL/GenBank/DDBJ databases">
        <authorList>
            <person name="Jaros S."/>
            <person name="Januszkiewicz K."/>
            <person name="Wedrychowicz H."/>
        </authorList>
    </citation>
    <scope>NUCLEOTIDE SEQUENCE [LARGE SCALE GENOMIC DNA]</scope>
    <source>
        <strain evidence="2 3">DSM 14214</strain>
    </source>
</reference>
<dbReference type="Proteomes" id="UP000183975">
    <property type="component" value="Unassembled WGS sequence"/>
</dbReference>
<keyword evidence="3" id="KW-1185">Reference proteome</keyword>
<organism evidence="2 3">
    <name type="scientific">Anaerotignum lactatifermentans DSM 14214</name>
    <dbReference type="NCBI Taxonomy" id="1121323"/>
    <lineage>
        <taxon>Bacteria</taxon>
        <taxon>Bacillati</taxon>
        <taxon>Bacillota</taxon>
        <taxon>Clostridia</taxon>
        <taxon>Lachnospirales</taxon>
        <taxon>Anaerotignaceae</taxon>
        <taxon>Anaerotignum</taxon>
    </lineage>
</organism>
<feature type="signal peptide" evidence="1">
    <location>
        <begin position="1"/>
        <end position="23"/>
    </location>
</feature>
<evidence type="ECO:0000256" key="1">
    <source>
        <dbReference type="SAM" id="SignalP"/>
    </source>
</evidence>
<proteinExistence type="predicted"/>